<sequence length="59" mass="6645">MTPSRSAGEPVAYGPRDCAEESLAVMLTTEWMLRTGRRLGDRPLLHRLDAAALVEFWGW</sequence>
<proteinExistence type="predicted"/>
<gene>
    <name evidence="1" type="ORF">EDD29_1798</name>
</gene>
<evidence type="ECO:0000313" key="2">
    <source>
        <dbReference type="Proteomes" id="UP000272400"/>
    </source>
</evidence>
<comment type="caution">
    <text evidence="1">The sequence shown here is derived from an EMBL/GenBank/DDBJ whole genome shotgun (WGS) entry which is preliminary data.</text>
</comment>
<reference evidence="1 2" key="1">
    <citation type="submission" date="2018-11" db="EMBL/GenBank/DDBJ databases">
        <title>Sequencing the genomes of 1000 actinobacteria strains.</title>
        <authorList>
            <person name="Klenk H.-P."/>
        </authorList>
    </citation>
    <scope>NUCLEOTIDE SEQUENCE [LARGE SCALE GENOMIC DNA]</scope>
    <source>
        <strain evidence="1 2">DSM 44254</strain>
    </source>
</reference>
<evidence type="ECO:0000313" key="1">
    <source>
        <dbReference type="EMBL" id="ROO84278.1"/>
    </source>
</evidence>
<organism evidence="1 2">
    <name type="scientific">Actinocorallia herbida</name>
    <dbReference type="NCBI Taxonomy" id="58109"/>
    <lineage>
        <taxon>Bacteria</taxon>
        <taxon>Bacillati</taxon>
        <taxon>Actinomycetota</taxon>
        <taxon>Actinomycetes</taxon>
        <taxon>Streptosporangiales</taxon>
        <taxon>Thermomonosporaceae</taxon>
        <taxon>Actinocorallia</taxon>
    </lineage>
</organism>
<name>A0A3N1CUB1_9ACTN</name>
<dbReference type="Proteomes" id="UP000272400">
    <property type="component" value="Unassembled WGS sequence"/>
</dbReference>
<keyword evidence="2" id="KW-1185">Reference proteome</keyword>
<dbReference type="OrthoDB" id="3480693at2"/>
<dbReference type="EMBL" id="RJKE01000001">
    <property type="protein sequence ID" value="ROO84278.1"/>
    <property type="molecule type" value="Genomic_DNA"/>
</dbReference>
<dbReference type="AlphaFoldDB" id="A0A3N1CUB1"/>
<accession>A0A3N1CUB1</accession>
<dbReference type="RefSeq" id="WP_123663916.1">
    <property type="nucleotide sequence ID" value="NZ_RJKE01000001.1"/>
</dbReference>
<protein>
    <submittedName>
        <fullName evidence="1">Uncharacterized protein</fullName>
    </submittedName>
</protein>